<evidence type="ECO:0000313" key="2">
    <source>
        <dbReference type="Proteomes" id="UP000684084"/>
    </source>
</evidence>
<protein>
    <submittedName>
        <fullName evidence="1">Uncharacterized protein</fullName>
    </submittedName>
</protein>
<reference evidence="1" key="1">
    <citation type="submission" date="2020-05" db="EMBL/GenBank/DDBJ databases">
        <authorList>
            <person name="Rincon C."/>
            <person name="Sanders R I."/>
            <person name="Robbins C."/>
            <person name="Chaturvedi A."/>
        </authorList>
    </citation>
    <scope>NUCLEOTIDE SEQUENCE</scope>
    <source>
        <strain evidence="1">CHB12</strain>
    </source>
</reference>
<accession>A0A915ZLC9</accession>
<proteinExistence type="predicted"/>
<evidence type="ECO:0000313" key="1">
    <source>
        <dbReference type="EMBL" id="CAB5382058.1"/>
    </source>
</evidence>
<sequence>MATGILSSDNLNDIDDVNNNNNINIDLDLNELESLLSELPEDSNGLLEYFQMLDKEIPTEKVLTDEQIINFIQRDESEKDDNNNNNNNNDDDDVIVPLILAKKAIDLLETYIKYFEQQNNDDFDFNDLQIFKKYLRVMRFKAFNSKNQTILDTFLN</sequence>
<name>A0A915ZLC9_9GLOM</name>
<gene>
    <name evidence="1" type="ORF">CHRIB12_LOCUS17806</name>
</gene>
<dbReference type="EMBL" id="CAGKOT010000045">
    <property type="protein sequence ID" value="CAB5382058.1"/>
    <property type="molecule type" value="Genomic_DNA"/>
</dbReference>
<dbReference type="AlphaFoldDB" id="A0A915ZLC9"/>
<organism evidence="1 2">
    <name type="scientific">Rhizophagus irregularis</name>
    <dbReference type="NCBI Taxonomy" id="588596"/>
    <lineage>
        <taxon>Eukaryota</taxon>
        <taxon>Fungi</taxon>
        <taxon>Fungi incertae sedis</taxon>
        <taxon>Mucoromycota</taxon>
        <taxon>Glomeromycotina</taxon>
        <taxon>Glomeromycetes</taxon>
        <taxon>Glomerales</taxon>
        <taxon>Glomeraceae</taxon>
        <taxon>Rhizophagus</taxon>
    </lineage>
</organism>
<comment type="caution">
    <text evidence="1">The sequence shown here is derived from an EMBL/GenBank/DDBJ whole genome shotgun (WGS) entry which is preliminary data.</text>
</comment>
<dbReference type="Proteomes" id="UP000684084">
    <property type="component" value="Unassembled WGS sequence"/>
</dbReference>
<dbReference type="OrthoDB" id="2445596at2759"/>